<protein>
    <submittedName>
        <fullName evidence="1">Uncharacterized protein</fullName>
    </submittedName>
</protein>
<sequence length="59" mass="6464">MDERYAEPGTQVEVLWGEHPGPGTPADADLGFPRIRATVAPSPYNEHARTAYRQKADAV</sequence>
<evidence type="ECO:0000313" key="1">
    <source>
        <dbReference type="EMBL" id="MBB3927121.1"/>
    </source>
</evidence>
<dbReference type="EMBL" id="JACIDT010000010">
    <property type="protein sequence ID" value="MBB3927121.1"/>
    <property type="molecule type" value="Genomic_DNA"/>
</dbReference>
<name>A0A7W6BHI8_9SPHN</name>
<accession>A0A7W6BHI8</accession>
<comment type="caution">
    <text evidence="1">The sequence shown here is derived from an EMBL/GenBank/DDBJ whole genome shotgun (WGS) entry which is preliminary data.</text>
</comment>
<reference evidence="1 2" key="1">
    <citation type="submission" date="2020-08" db="EMBL/GenBank/DDBJ databases">
        <title>Genomic Encyclopedia of Type Strains, Phase IV (KMG-IV): sequencing the most valuable type-strain genomes for metagenomic binning, comparative biology and taxonomic classification.</title>
        <authorList>
            <person name="Goeker M."/>
        </authorList>
    </citation>
    <scope>NUCLEOTIDE SEQUENCE [LARGE SCALE GENOMIC DNA]</scope>
    <source>
        <strain evidence="1 2">DSM 26189</strain>
    </source>
</reference>
<proteinExistence type="predicted"/>
<evidence type="ECO:0000313" key="2">
    <source>
        <dbReference type="Proteomes" id="UP000571950"/>
    </source>
</evidence>
<dbReference type="Proteomes" id="UP000571950">
    <property type="component" value="Unassembled WGS sequence"/>
</dbReference>
<dbReference type="AlphaFoldDB" id="A0A7W6BHI8"/>
<gene>
    <name evidence="1" type="ORF">GGR43_002844</name>
</gene>
<keyword evidence="2" id="KW-1185">Reference proteome</keyword>
<organism evidence="1 2">
    <name type="scientific">Sphingobium jiangsuense</name>
    <dbReference type="NCBI Taxonomy" id="870476"/>
    <lineage>
        <taxon>Bacteria</taxon>
        <taxon>Pseudomonadati</taxon>
        <taxon>Pseudomonadota</taxon>
        <taxon>Alphaproteobacteria</taxon>
        <taxon>Sphingomonadales</taxon>
        <taxon>Sphingomonadaceae</taxon>
        <taxon>Sphingobium</taxon>
    </lineage>
</organism>